<keyword evidence="3" id="KW-1185">Reference proteome</keyword>
<evidence type="ECO:0000313" key="3">
    <source>
        <dbReference type="Proteomes" id="UP000481861"/>
    </source>
</evidence>
<proteinExistence type="predicted"/>
<feature type="compositionally biased region" description="Polar residues" evidence="1">
    <location>
        <begin position="37"/>
        <end position="46"/>
    </location>
</feature>
<name>A0A7C8ICF6_9PLEO</name>
<gene>
    <name evidence="2" type="ORF">BDV95DRAFT_336008</name>
</gene>
<evidence type="ECO:0000256" key="1">
    <source>
        <dbReference type="SAM" id="MobiDB-lite"/>
    </source>
</evidence>
<accession>A0A7C8ICF6</accession>
<feature type="compositionally biased region" description="Basic residues" evidence="1">
    <location>
        <begin position="8"/>
        <end position="17"/>
    </location>
</feature>
<reference evidence="2 3" key="1">
    <citation type="submission" date="2020-01" db="EMBL/GenBank/DDBJ databases">
        <authorList>
            <consortium name="DOE Joint Genome Institute"/>
            <person name="Haridas S."/>
            <person name="Albert R."/>
            <person name="Binder M."/>
            <person name="Bloem J."/>
            <person name="Labutti K."/>
            <person name="Salamov A."/>
            <person name="Andreopoulos B."/>
            <person name="Baker S.E."/>
            <person name="Barry K."/>
            <person name="Bills G."/>
            <person name="Bluhm B.H."/>
            <person name="Cannon C."/>
            <person name="Castanera R."/>
            <person name="Culley D.E."/>
            <person name="Daum C."/>
            <person name="Ezra D."/>
            <person name="Gonzalez J.B."/>
            <person name="Henrissat B."/>
            <person name="Kuo A."/>
            <person name="Liang C."/>
            <person name="Lipzen A."/>
            <person name="Lutzoni F."/>
            <person name="Magnuson J."/>
            <person name="Mondo S."/>
            <person name="Nolan M."/>
            <person name="Ohm R."/>
            <person name="Pangilinan J."/>
            <person name="Park H.-J.H."/>
            <person name="Ramirez L."/>
            <person name="Alfaro M."/>
            <person name="Sun H."/>
            <person name="Tritt A."/>
            <person name="Yoshinaga Y."/>
            <person name="Zwiers L.-H.L."/>
            <person name="Turgeon B.G."/>
            <person name="Goodwin S.B."/>
            <person name="Spatafora J.W."/>
            <person name="Crous P.W."/>
            <person name="Grigoriev I.V."/>
        </authorList>
    </citation>
    <scope>NUCLEOTIDE SEQUENCE [LARGE SCALE GENOMIC DNA]</scope>
    <source>
        <strain evidence="2 3">CBS 611.86</strain>
    </source>
</reference>
<comment type="caution">
    <text evidence="2">The sequence shown here is derived from an EMBL/GenBank/DDBJ whole genome shotgun (WGS) entry which is preliminary data.</text>
</comment>
<dbReference type="EMBL" id="JAADJZ010000006">
    <property type="protein sequence ID" value="KAF2874566.1"/>
    <property type="molecule type" value="Genomic_DNA"/>
</dbReference>
<feature type="region of interest" description="Disordered" evidence="1">
    <location>
        <begin position="1"/>
        <end position="104"/>
    </location>
</feature>
<feature type="compositionally biased region" description="Basic and acidic residues" evidence="1">
    <location>
        <begin position="66"/>
        <end position="80"/>
    </location>
</feature>
<feature type="region of interest" description="Disordered" evidence="1">
    <location>
        <begin position="239"/>
        <end position="258"/>
    </location>
</feature>
<protein>
    <submittedName>
        <fullName evidence="2">Uncharacterized protein</fullName>
    </submittedName>
</protein>
<dbReference type="Proteomes" id="UP000481861">
    <property type="component" value="Unassembled WGS sequence"/>
</dbReference>
<organism evidence="2 3">
    <name type="scientific">Massariosphaeria phaeospora</name>
    <dbReference type="NCBI Taxonomy" id="100035"/>
    <lineage>
        <taxon>Eukaryota</taxon>
        <taxon>Fungi</taxon>
        <taxon>Dikarya</taxon>
        <taxon>Ascomycota</taxon>
        <taxon>Pezizomycotina</taxon>
        <taxon>Dothideomycetes</taxon>
        <taxon>Pleosporomycetidae</taxon>
        <taxon>Pleosporales</taxon>
        <taxon>Pleosporales incertae sedis</taxon>
        <taxon>Massariosphaeria</taxon>
    </lineage>
</organism>
<dbReference type="AlphaFoldDB" id="A0A7C8ICF6"/>
<feature type="region of interest" description="Disordered" evidence="1">
    <location>
        <begin position="180"/>
        <end position="226"/>
    </location>
</feature>
<sequence length="258" mass="28034">MSRACGVRAKRNAHAPLRRGCSGRRPDAAPTDDLSSKRLSPSSCQPRSARMDHRQRQPQHGTAPRATRERRTEPQLDHRPAGNRRPARPGAWTRGGSGCDTQRGAVRGCLGRARLLPKGGHPSRLQHVWAAEGATLELGRRQATGDRRLLHWSAQPAGAECAFQLPLRTPAPRRQVRRALAEDEQVQESGAARSGRRPVHDCLQRPHGAGRADGEQTSKQAPRGRLLLLPSDLFPSVVSHGLSVSSRGDVTGAMPESP</sequence>
<evidence type="ECO:0000313" key="2">
    <source>
        <dbReference type="EMBL" id="KAF2874566.1"/>
    </source>
</evidence>
<feature type="compositionally biased region" description="Basic and acidic residues" evidence="1">
    <location>
        <begin position="198"/>
        <end position="216"/>
    </location>
</feature>